<dbReference type="PANTHER" id="PTHR48097">
    <property type="entry name" value="L-THREONINE ALDOLASE-RELATED"/>
    <property type="match status" value="1"/>
</dbReference>
<dbReference type="GO" id="GO:0006520">
    <property type="term" value="P:amino acid metabolic process"/>
    <property type="evidence" value="ECO:0007669"/>
    <property type="project" value="InterPro"/>
</dbReference>
<dbReference type="GO" id="GO:0008483">
    <property type="term" value="F:transaminase activity"/>
    <property type="evidence" value="ECO:0007669"/>
    <property type="project" value="UniProtKB-KW"/>
</dbReference>
<evidence type="ECO:0000256" key="2">
    <source>
        <dbReference type="ARBA" id="ARBA00006966"/>
    </source>
</evidence>
<keyword evidence="5" id="KW-0032">Aminotransferase</keyword>
<dbReference type="GO" id="GO:0016829">
    <property type="term" value="F:lyase activity"/>
    <property type="evidence" value="ECO:0007669"/>
    <property type="project" value="InterPro"/>
</dbReference>
<dbReference type="Pfam" id="PF01212">
    <property type="entry name" value="Beta_elim_lyase"/>
    <property type="match status" value="1"/>
</dbReference>
<dbReference type="EMBL" id="RYYU01000001">
    <property type="protein sequence ID" value="RUL59099.1"/>
    <property type="molecule type" value="Genomic_DNA"/>
</dbReference>
<proteinExistence type="inferred from homology"/>
<keyword evidence="3" id="KW-0663">Pyridoxal phosphate</keyword>
<feature type="domain" description="Aromatic amino acid beta-eliminating lyase/threonine aldolase" evidence="4">
    <location>
        <begin position="29"/>
        <end position="245"/>
    </location>
</feature>
<dbReference type="SUPFAM" id="SSF53383">
    <property type="entry name" value="PLP-dependent transferases"/>
    <property type="match status" value="1"/>
</dbReference>
<comment type="similarity">
    <text evidence="2">Belongs to the threonine aldolase family.</text>
</comment>
<name>A0A432LJX1_9BACT</name>
<evidence type="ECO:0000256" key="3">
    <source>
        <dbReference type="ARBA" id="ARBA00022898"/>
    </source>
</evidence>
<comment type="cofactor">
    <cofactor evidence="1">
        <name>pyridoxal 5'-phosphate</name>
        <dbReference type="ChEBI" id="CHEBI:597326"/>
    </cofactor>
</comment>
<comment type="caution">
    <text evidence="5">The sequence shown here is derived from an EMBL/GenBank/DDBJ whole genome shotgun (WGS) entry which is preliminary data.</text>
</comment>
<dbReference type="RefSeq" id="WP_126678269.1">
    <property type="nucleotide sequence ID" value="NZ_RYYU01000001.1"/>
</dbReference>
<dbReference type="Gene3D" id="3.90.1150.10">
    <property type="entry name" value="Aspartate Aminotransferase, domain 1"/>
    <property type="match status" value="1"/>
</dbReference>
<protein>
    <submittedName>
        <fullName evidence="5">Aminotransferase class I/II-fold pyridoxal phosphate-dependent enzyme</fullName>
    </submittedName>
</protein>
<evidence type="ECO:0000313" key="6">
    <source>
        <dbReference type="Proteomes" id="UP000278983"/>
    </source>
</evidence>
<dbReference type="OrthoDB" id="9774495at2"/>
<organism evidence="5 6">
    <name type="scientific">Prevotella koreensis</name>
    <dbReference type="NCBI Taxonomy" id="2490854"/>
    <lineage>
        <taxon>Bacteria</taxon>
        <taxon>Pseudomonadati</taxon>
        <taxon>Bacteroidota</taxon>
        <taxon>Bacteroidia</taxon>
        <taxon>Bacteroidales</taxon>
        <taxon>Prevotellaceae</taxon>
        <taxon>Prevotella</taxon>
    </lineage>
</organism>
<sequence length="343" mass="38580">MISFESDYNNGAHPHVLQYLLDTNDSQSASYGYDEWSESARIKIREACRLENAGIYFLVGGTQTNATVIDSLLSQYEGVVSVDTGHINVHESGAIEASGHKVITLPSHEGKMHAEDLLTLLKKFHADPTCDHMVWPGMVYITFPTELGTIYKSFEIEEIQNICKQYNIPLFVDGARLGYGLMSDECDFDLPWLARHCDVFYIGGTKIGALCGEAVVFANNNVPKHFFSIMKQHGALLAKSRLVGVQFDALFTDNLYFNISRHAIDMAMRMRKIFSNAGFSLKDSPTNQQFIVLSNIQMERLAQYVAFETWEPIDDNNTLCRFVTNWATKESDLETLKNAISSI</sequence>
<keyword evidence="5" id="KW-0808">Transferase</keyword>
<dbReference type="AlphaFoldDB" id="A0A432LJX1"/>
<dbReference type="InterPro" id="IPR015422">
    <property type="entry name" value="PyrdxlP-dep_Trfase_small"/>
</dbReference>
<dbReference type="Proteomes" id="UP000278983">
    <property type="component" value="Unassembled WGS sequence"/>
</dbReference>
<evidence type="ECO:0000259" key="4">
    <source>
        <dbReference type="Pfam" id="PF01212"/>
    </source>
</evidence>
<evidence type="ECO:0000256" key="1">
    <source>
        <dbReference type="ARBA" id="ARBA00001933"/>
    </source>
</evidence>
<evidence type="ECO:0000313" key="5">
    <source>
        <dbReference type="EMBL" id="RUL59099.1"/>
    </source>
</evidence>
<dbReference type="InterPro" id="IPR015421">
    <property type="entry name" value="PyrdxlP-dep_Trfase_major"/>
</dbReference>
<gene>
    <name evidence="5" type="ORF">EHV08_04475</name>
</gene>
<keyword evidence="6" id="KW-1185">Reference proteome</keyword>
<dbReference type="InterPro" id="IPR015424">
    <property type="entry name" value="PyrdxlP-dep_Trfase"/>
</dbReference>
<dbReference type="InterPro" id="IPR001597">
    <property type="entry name" value="ArAA_b-elim_lyase/Thr_aldolase"/>
</dbReference>
<accession>A0A432LJX1</accession>
<dbReference type="PANTHER" id="PTHR48097:SF5">
    <property type="entry name" value="LOW SPECIFICITY L-THREONINE ALDOLASE"/>
    <property type="match status" value="1"/>
</dbReference>
<reference evidence="5 6" key="1">
    <citation type="submission" date="2018-12" db="EMBL/GenBank/DDBJ databases">
        <title>Genome sequencing of Prevotella sp. KCOM 3155 (= JS262).</title>
        <authorList>
            <person name="Kook J.-K."/>
            <person name="Park S.-N."/>
            <person name="Lim Y.K."/>
        </authorList>
    </citation>
    <scope>NUCLEOTIDE SEQUENCE [LARGE SCALE GENOMIC DNA]</scope>
    <source>
        <strain evidence="5 6">KCOM 3155</strain>
    </source>
</reference>
<dbReference type="Gene3D" id="3.40.640.10">
    <property type="entry name" value="Type I PLP-dependent aspartate aminotransferase-like (Major domain)"/>
    <property type="match status" value="1"/>
</dbReference>